<evidence type="ECO:0000313" key="14">
    <source>
        <dbReference type="Proteomes" id="UP000641152"/>
    </source>
</evidence>
<comment type="cofactor">
    <cofactor evidence="1">
        <name>Mg(2+)</name>
        <dbReference type="ChEBI" id="CHEBI:18420"/>
    </cofactor>
</comment>
<dbReference type="PANTHER" id="PTHR12729">
    <property type="entry name" value="TRNA(HIS) GUANYLYLTRANSFERASE-RELATED"/>
    <property type="match status" value="1"/>
</dbReference>
<evidence type="ECO:0000256" key="2">
    <source>
        <dbReference type="ARBA" id="ARBA00010113"/>
    </source>
</evidence>
<dbReference type="PANTHER" id="PTHR12729:SF6">
    <property type="entry name" value="TRNA(HIS) GUANYLYLTRANSFERASE-RELATED"/>
    <property type="match status" value="1"/>
</dbReference>
<feature type="domain" description="tRNAHis guanylyltransferase catalytic" evidence="11">
    <location>
        <begin position="8"/>
        <end position="128"/>
    </location>
</feature>
<dbReference type="InterPro" id="IPR025845">
    <property type="entry name" value="Thg1_C_dom"/>
</dbReference>
<feature type="domain" description="Thg1 C-terminal" evidence="12">
    <location>
        <begin position="134"/>
        <end position="225"/>
    </location>
</feature>
<dbReference type="InterPro" id="IPR024956">
    <property type="entry name" value="tRNAHis_GuaTrfase_cat"/>
</dbReference>
<protein>
    <recommendedName>
        <fullName evidence="3">tRNA(His) guanylyltransferase</fullName>
        <ecNumber evidence="3">2.7.7.79</ecNumber>
    </recommendedName>
</protein>
<dbReference type="GO" id="GO:0016779">
    <property type="term" value="F:nucleotidyltransferase activity"/>
    <property type="evidence" value="ECO:0007669"/>
    <property type="project" value="UniProtKB-KW"/>
</dbReference>
<evidence type="ECO:0000256" key="1">
    <source>
        <dbReference type="ARBA" id="ARBA00001946"/>
    </source>
</evidence>
<evidence type="ECO:0000256" key="10">
    <source>
        <dbReference type="ARBA" id="ARBA00023134"/>
    </source>
</evidence>
<keyword evidence="6 13" id="KW-0548">Nucleotidyltransferase</keyword>
<evidence type="ECO:0000313" key="13">
    <source>
        <dbReference type="EMBL" id="MBD9362252.1"/>
    </source>
</evidence>
<dbReference type="Pfam" id="PF14413">
    <property type="entry name" value="Thg1C"/>
    <property type="match status" value="1"/>
</dbReference>
<evidence type="ECO:0000259" key="11">
    <source>
        <dbReference type="Pfam" id="PF04446"/>
    </source>
</evidence>
<accession>A0ABR9DGQ9</accession>
<comment type="similarity">
    <text evidence="2">Belongs to the tRNA(His) guanylyltransferase family.</text>
</comment>
<evidence type="ECO:0000256" key="7">
    <source>
        <dbReference type="ARBA" id="ARBA00022723"/>
    </source>
</evidence>
<evidence type="ECO:0000256" key="9">
    <source>
        <dbReference type="ARBA" id="ARBA00022842"/>
    </source>
</evidence>
<dbReference type="EC" id="2.7.7.79" evidence="3"/>
<evidence type="ECO:0000259" key="12">
    <source>
        <dbReference type="Pfam" id="PF14413"/>
    </source>
</evidence>
<sequence length="255" mass="29348">MHFDDLDTRMRVFETNHDHCVLPGLYIVARLDGRSFTGLTRNKHPFEAPYDTRFRDLMLETTRHLMGCGFRAIYGYTQSDEISILFHPDEDSFSRKERKFISILSGEASAKFSLGLGDMAAFDARLSLLPTVNRVVDYFRWRMEDAARNCLNGHCYWTLRKQGQTAENATLALKGLSSPQKHDLLFAAGTNFNDLPAWQKRGCGVYWQQIEKKGFDPHANSETTTFRRNLKADFELPFHDAYGDFVRAFIEVQLA</sequence>
<evidence type="ECO:0000256" key="8">
    <source>
        <dbReference type="ARBA" id="ARBA00022741"/>
    </source>
</evidence>
<comment type="caution">
    <text evidence="13">The sequence shown here is derived from an EMBL/GenBank/DDBJ whole genome shotgun (WGS) entry which is preliminary data.</text>
</comment>
<dbReference type="EMBL" id="JACXST010000002">
    <property type="protein sequence ID" value="MBD9362252.1"/>
    <property type="molecule type" value="Genomic_DNA"/>
</dbReference>
<evidence type="ECO:0000256" key="3">
    <source>
        <dbReference type="ARBA" id="ARBA00012511"/>
    </source>
</evidence>
<keyword evidence="14" id="KW-1185">Reference proteome</keyword>
<keyword evidence="10" id="KW-0342">GTP-binding</keyword>
<keyword evidence="9" id="KW-0460">Magnesium</keyword>
<evidence type="ECO:0000256" key="4">
    <source>
        <dbReference type="ARBA" id="ARBA00022679"/>
    </source>
</evidence>
<dbReference type="RefSeq" id="WP_192394952.1">
    <property type="nucleotide sequence ID" value="NZ_CAJHIU010000002.1"/>
</dbReference>
<keyword evidence="5" id="KW-0819">tRNA processing</keyword>
<dbReference type="Gene3D" id="3.30.70.3000">
    <property type="match status" value="1"/>
</dbReference>
<evidence type="ECO:0000256" key="6">
    <source>
        <dbReference type="ARBA" id="ARBA00022695"/>
    </source>
</evidence>
<dbReference type="InterPro" id="IPR007537">
    <property type="entry name" value="tRNAHis_GuaTrfase_Thg1"/>
</dbReference>
<gene>
    <name evidence="13" type="ORF">EBB_17380</name>
</gene>
<proteinExistence type="inferred from homology"/>
<dbReference type="Proteomes" id="UP000641152">
    <property type="component" value="Unassembled WGS sequence"/>
</dbReference>
<dbReference type="Pfam" id="PF04446">
    <property type="entry name" value="Thg1"/>
    <property type="match status" value="1"/>
</dbReference>
<keyword evidence="7" id="KW-0479">Metal-binding</keyword>
<reference evidence="13 14" key="1">
    <citation type="submission" date="2020-09" db="EMBL/GenBank/DDBJ databases">
        <title>Methylomonas albis sp. nov. and Methylomonas fluvii sp. nov.: Two cold-adapted methanotrophs from the River Elbe and an amended description of Methylovulum psychrotolerans strain Eb1.</title>
        <authorList>
            <person name="Bussmann I.K."/>
            <person name="Klings K.-W."/>
            <person name="Warnstedt J."/>
            <person name="Hoppert M."/>
            <person name="Saborowski A."/>
            <person name="Horn F."/>
            <person name="Liebner S."/>
        </authorList>
    </citation>
    <scope>NUCLEOTIDE SEQUENCE [LARGE SCALE GENOMIC DNA]</scope>
    <source>
        <strain evidence="13 14">EbB</strain>
    </source>
</reference>
<dbReference type="InterPro" id="IPR038469">
    <property type="entry name" value="tRNAHis_GuaTrfase_Thg1_sf"/>
</dbReference>
<keyword evidence="8" id="KW-0547">Nucleotide-binding</keyword>
<keyword evidence="4" id="KW-0808">Transferase</keyword>
<evidence type="ECO:0000256" key="5">
    <source>
        <dbReference type="ARBA" id="ARBA00022694"/>
    </source>
</evidence>
<organism evidence="13 14">
    <name type="scientific">Methylomonas fluvii</name>
    <dbReference type="NCBI Taxonomy" id="1854564"/>
    <lineage>
        <taxon>Bacteria</taxon>
        <taxon>Pseudomonadati</taxon>
        <taxon>Pseudomonadota</taxon>
        <taxon>Gammaproteobacteria</taxon>
        <taxon>Methylococcales</taxon>
        <taxon>Methylococcaceae</taxon>
        <taxon>Methylomonas</taxon>
    </lineage>
</organism>
<name>A0ABR9DGQ9_9GAMM</name>